<protein>
    <submittedName>
        <fullName evidence="3">Uncharacterized protein</fullName>
    </submittedName>
</protein>
<keyword evidence="4" id="KW-1185">Reference proteome</keyword>
<evidence type="ECO:0000256" key="2">
    <source>
        <dbReference type="SAM" id="SignalP"/>
    </source>
</evidence>
<feature type="compositionally biased region" description="Polar residues" evidence="1">
    <location>
        <begin position="44"/>
        <end position="55"/>
    </location>
</feature>
<comment type="caution">
    <text evidence="3">The sequence shown here is derived from an EMBL/GenBank/DDBJ whole genome shotgun (WGS) entry which is preliminary data.</text>
</comment>
<feature type="compositionally biased region" description="Acidic residues" evidence="1">
    <location>
        <begin position="109"/>
        <end position="150"/>
    </location>
</feature>
<evidence type="ECO:0000313" key="4">
    <source>
        <dbReference type="Proteomes" id="UP000094527"/>
    </source>
</evidence>
<feature type="compositionally biased region" description="Polar residues" evidence="1">
    <location>
        <begin position="73"/>
        <end position="94"/>
    </location>
</feature>
<feature type="region of interest" description="Disordered" evidence="1">
    <location>
        <begin position="44"/>
        <end position="170"/>
    </location>
</feature>
<evidence type="ECO:0000256" key="1">
    <source>
        <dbReference type="SAM" id="MobiDB-lite"/>
    </source>
</evidence>
<name>A0A1D2MR03_ORCCI</name>
<proteinExistence type="predicted"/>
<dbReference type="Proteomes" id="UP000094527">
    <property type="component" value="Unassembled WGS sequence"/>
</dbReference>
<gene>
    <name evidence="3" type="ORF">Ocin01_11341</name>
</gene>
<keyword evidence="2" id="KW-0732">Signal</keyword>
<feature type="signal peptide" evidence="2">
    <location>
        <begin position="1"/>
        <end position="15"/>
    </location>
</feature>
<dbReference type="EMBL" id="LJIJ01000683">
    <property type="protein sequence ID" value="ODM95352.1"/>
    <property type="molecule type" value="Genomic_DNA"/>
</dbReference>
<evidence type="ECO:0000313" key="3">
    <source>
        <dbReference type="EMBL" id="ODM95352.1"/>
    </source>
</evidence>
<organism evidence="3 4">
    <name type="scientific">Orchesella cincta</name>
    <name type="common">Springtail</name>
    <name type="synonym">Podura cincta</name>
    <dbReference type="NCBI Taxonomy" id="48709"/>
    <lineage>
        <taxon>Eukaryota</taxon>
        <taxon>Metazoa</taxon>
        <taxon>Ecdysozoa</taxon>
        <taxon>Arthropoda</taxon>
        <taxon>Hexapoda</taxon>
        <taxon>Collembola</taxon>
        <taxon>Entomobryomorpha</taxon>
        <taxon>Entomobryoidea</taxon>
        <taxon>Orchesellidae</taxon>
        <taxon>Orchesellinae</taxon>
        <taxon>Orchesella</taxon>
    </lineage>
</organism>
<feature type="chain" id="PRO_5012814095" evidence="2">
    <location>
        <begin position="16"/>
        <end position="248"/>
    </location>
</feature>
<feature type="region of interest" description="Disordered" evidence="1">
    <location>
        <begin position="222"/>
        <end position="248"/>
    </location>
</feature>
<accession>A0A1D2MR03</accession>
<sequence>MRCFVLLALFGIAYAFPAEPRDAEVIQITDKDAPIVLNSENEVLPRNTNASDTPISPSPIPESQAITTEKLPESNTPNLVPTVVDISTTPNPVVTQPPFPANASTTAAPEEEDEESDEDESEEEADEEDDDDEDEEEEDAEEEEDEEEDDVAGKTTIKKNRVTRQVDEEIGGSVKLPSIKPTLGSVVIVSENVDEERSDEEDSATVVENVPIETLKIKPNLVNGSRLQSVPARSPTNEDDELDNKSNE</sequence>
<dbReference type="AlphaFoldDB" id="A0A1D2MR03"/>
<reference evidence="3 4" key="1">
    <citation type="journal article" date="2016" name="Genome Biol. Evol.">
        <title>Gene Family Evolution Reflects Adaptation to Soil Environmental Stressors in the Genome of the Collembolan Orchesella cincta.</title>
        <authorList>
            <person name="Faddeeva-Vakhrusheva A."/>
            <person name="Derks M.F."/>
            <person name="Anvar S.Y."/>
            <person name="Agamennone V."/>
            <person name="Suring W."/>
            <person name="Smit S."/>
            <person name="van Straalen N.M."/>
            <person name="Roelofs D."/>
        </authorList>
    </citation>
    <scope>NUCLEOTIDE SEQUENCE [LARGE SCALE GENOMIC DNA]</scope>
    <source>
        <tissue evidence="3">Mixed pool</tissue>
    </source>
</reference>